<dbReference type="Gene3D" id="2.60.120.10">
    <property type="entry name" value="Jelly Rolls"/>
    <property type="match status" value="1"/>
</dbReference>
<dbReference type="GO" id="GO:0043565">
    <property type="term" value="F:sequence-specific DNA binding"/>
    <property type="evidence" value="ECO:0007669"/>
    <property type="project" value="InterPro"/>
</dbReference>
<keyword evidence="2" id="KW-0238">DNA-binding</keyword>
<dbReference type="PANTHER" id="PTHR43280:SF28">
    <property type="entry name" value="HTH-TYPE TRANSCRIPTIONAL ACTIVATOR RHAS"/>
    <property type="match status" value="1"/>
</dbReference>
<dbReference type="PANTHER" id="PTHR43280">
    <property type="entry name" value="ARAC-FAMILY TRANSCRIPTIONAL REGULATOR"/>
    <property type="match status" value="1"/>
</dbReference>
<dbReference type="Proteomes" id="UP000675047">
    <property type="component" value="Unassembled WGS sequence"/>
</dbReference>
<dbReference type="AlphaFoldDB" id="A0A941AV85"/>
<proteinExistence type="predicted"/>
<dbReference type="PROSITE" id="PS01124">
    <property type="entry name" value="HTH_ARAC_FAMILY_2"/>
    <property type="match status" value="1"/>
</dbReference>
<gene>
    <name evidence="5" type="ORF">J3495_03025</name>
</gene>
<dbReference type="Pfam" id="PF02311">
    <property type="entry name" value="AraC_binding"/>
    <property type="match status" value="1"/>
</dbReference>
<dbReference type="InterPro" id="IPR009057">
    <property type="entry name" value="Homeodomain-like_sf"/>
</dbReference>
<dbReference type="Gene3D" id="1.10.10.60">
    <property type="entry name" value="Homeodomain-like"/>
    <property type="match status" value="1"/>
</dbReference>
<feature type="domain" description="HTH araC/xylS-type" evidence="4">
    <location>
        <begin position="183"/>
        <end position="281"/>
    </location>
</feature>
<dbReference type="InterPro" id="IPR018060">
    <property type="entry name" value="HTH_AraC"/>
</dbReference>
<keyword evidence="3" id="KW-0804">Transcription</keyword>
<evidence type="ECO:0000259" key="4">
    <source>
        <dbReference type="PROSITE" id="PS01124"/>
    </source>
</evidence>
<evidence type="ECO:0000256" key="2">
    <source>
        <dbReference type="ARBA" id="ARBA00023125"/>
    </source>
</evidence>
<keyword evidence="6" id="KW-1185">Reference proteome</keyword>
<dbReference type="InterPro" id="IPR037923">
    <property type="entry name" value="HTH-like"/>
</dbReference>
<dbReference type="SUPFAM" id="SSF46689">
    <property type="entry name" value="Homeodomain-like"/>
    <property type="match status" value="1"/>
</dbReference>
<dbReference type="InterPro" id="IPR014710">
    <property type="entry name" value="RmlC-like_jellyroll"/>
</dbReference>
<dbReference type="SUPFAM" id="SSF51215">
    <property type="entry name" value="Regulatory protein AraC"/>
    <property type="match status" value="1"/>
</dbReference>
<dbReference type="EMBL" id="JAGFBV010000003">
    <property type="protein sequence ID" value="MBP4137049.1"/>
    <property type="molecule type" value="Genomic_DNA"/>
</dbReference>
<reference evidence="5 6" key="1">
    <citation type="submission" date="2021-03" db="EMBL/GenBank/DDBJ databases">
        <title>Flavobacterium Flabelliformis Sp. Nov. And Flavobacterium Geliluteum Sp. Nov., Two Novel Multidrug Resistant Psychrophilic Species Isolated From Antarctica.</title>
        <authorList>
            <person name="Kralova S."/>
            <person name="Busse H.J."/>
            <person name="Bezdicek M."/>
            <person name="Nykrynova M."/>
            <person name="Kroupova E."/>
            <person name="Krsek D."/>
            <person name="Sedlacek I."/>
        </authorList>
    </citation>
    <scope>NUCLEOTIDE SEQUENCE [LARGE SCALE GENOMIC DNA]</scope>
    <source>
        <strain evidence="5 6">P7388</strain>
    </source>
</reference>
<evidence type="ECO:0000313" key="6">
    <source>
        <dbReference type="Proteomes" id="UP000675047"/>
    </source>
</evidence>
<dbReference type="RefSeq" id="WP_210665092.1">
    <property type="nucleotide sequence ID" value="NZ_JAGFBV010000003.1"/>
</dbReference>
<organism evidence="5 6">
    <name type="scientific">Flavobacterium geliluteum</name>
    <dbReference type="NCBI Taxonomy" id="2816120"/>
    <lineage>
        <taxon>Bacteria</taxon>
        <taxon>Pseudomonadati</taxon>
        <taxon>Bacteroidota</taxon>
        <taxon>Flavobacteriia</taxon>
        <taxon>Flavobacteriales</taxon>
        <taxon>Flavobacteriaceae</taxon>
        <taxon>Flavobacterium</taxon>
    </lineage>
</organism>
<dbReference type="InterPro" id="IPR003313">
    <property type="entry name" value="AraC-bd"/>
</dbReference>
<evidence type="ECO:0000313" key="5">
    <source>
        <dbReference type="EMBL" id="MBP4137049.1"/>
    </source>
</evidence>
<dbReference type="SMART" id="SM00342">
    <property type="entry name" value="HTH_ARAC"/>
    <property type="match status" value="1"/>
</dbReference>
<accession>A0A941AV85</accession>
<dbReference type="Pfam" id="PF12833">
    <property type="entry name" value="HTH_18"/>
    <property type="match status" value="1"/>
</dbReference>
<evidence type="ECO:0000256" key="1">
    <source>
        <dbReference type="ARBA" id="ARBA00023015"/>
    </source>
</evidence>
<dbReference type="GO" id="GO:0003700">
    <property type="term" value="F:DNA-binding transcription factor activity"/>
    <property type="evidence" value="ECO:0007669"/>
    <property type="project" value="InterPro"/>
</dbReference>
<name>A0A941AV85_9FLAO</name>
<comment type="caution">
    <text evidence="5">The sequence shown here is derived from an EMBL/GenBank/DDBJ whole genome shotgun (WGS) entry which is preliminary data.</text>
</comment>
<sequence length="284" mass="32726">MAKKTKSIPVHSLPDGHNLGIVVGKMSAKEIPLDEASHAHRHDFHFFIIQEKGVTFFEVDFKKYKISKSSVLYIHPNQVHRFLETTDTTIYGLLITNENLHPEYIDLLEEITPVNPMLIKEDSLSILTDTAMLCIKSFERKQDRLYHTLLKDNCNALVALILSAYLEKDKPAEKYSRFEAVTKKFKASLERNFTTMKRPSDYAKILSISTPYLNECVKNTTGQPVSYHIQQRVILETKRLLYHSNKSVKEIATELGYDDYPYFSRLFTKVVGTTAITFKNKNLD</sequence>
<evidence type="ECO:0000256" key="3">
    <source>
        <dbReference type="ARBA" id="ARBA00023163"/>
    </source>
</evidence>
<protein>
    <submittedName>
        <fullName evidence="5">AraC family transcriptional regulator</fullName>
    </submittedName>
</protein>
<keyword evidence="1" id="KW-0805">Transcription regulation</keyword>